<sequence length="281" mass="32879">MVDKELKKAYGQYEIPNEIHLLYQLENDLSNEGLSLSQIGFQPIYQFVPYRITPPDLIAFASTGGGGIHFGFLTDFHSVSNLSEAPIVCVTPTNDPPLRYMARNIQEFLNLAYSVPYAEMLETMWNYEDEKQIIELVKEFEKYTSDNWKRDREYIQTRYQQVFGTKKLDVINYFIQVKKERAETIYMTTLDGLGVVQTKPSIQSKQHFNFPSNRNIDEVEMEKMRTFLEHSNEMEKLVFVRDAHYRYIVSSGYDVAIWELILELLISLKLEDEAESVSERC</sequence>
<keyword evidence="2" id="KW-1185">Reference proteome</keyword>
<accession>A0A5J6SML7</accession>
<evidence type="ECO:0000313" key="2">
    <source>
        <dbReference type="Proteomes" id="UP000325517"/>
    </source>
</evidence>
<dbReference type="RefSeq" id="WP_151700186.1">
    <property type="nucleotide sequence ID" value="NZ_CP031223.1"/>
</dbReference>
<evidence type="ECO:0000313" key="1">
    <source>
        <dbReference type="EMBL" id="QFF99260.1"/>
    </source>
</evidence>
<dbReference type="OrthoDB" id="264488at2"/>
<dbReference type="KEGG" id="psyo:PB01_10700"/>
<dbReference type="Proteomes" id="UP000325517">
    <property type="component" value="Chromosome"/>
</dbReference>
<organism evidence="1 2">
    <name type="scientific">Psychrobacillus glaciei</name>
    <dbReference type="NCBI Taxonomy" id="2283160"/>
    <lineage>
        <taxon>Bacteria</taxon>
        <taxon>Bacillati</taxon>
        <taxon>Bacillota</taxon>
        <taxon>Bacilli</taxon>
        <taxon>Bacillales</taxon>
        <taxon>Bacillaceae</taxon>
        <taxon>Psychrobacillus</taxon>
    </lineage>
</organism>
<dbReference type="AlphaFoldDB" id="A0A5J6SML7"/>
<name>A0A5J6SML7_9BACI</name>
<proteinExistence type="predicted"/>
<protein>
    <submittedName>
        <fullName evidence="1">Uncharacterized protein</fullName>
    </submittedName>
</protein>
<reference evidence="1 2" key="1">
    <citation type="submission" date="2018-07" db="EMBL/GenBank/DDBJ databases">
        <title>Complete genome sequence of Psychrobacillus sp. PB01, isolated from iceberg, and comparative genome analysis of Psychrobacillus strains.</title>
        <authorList>
            <person name="Lee P.C."/>
        </authorList>
    </citation>
    <scope>NUCLEOTIDE SEQUENCE [LARGE SCALE GENOMIC DNA]</scope>
    <source>
        <strain evidence="1 2">PB01</strain>
    </source>
</reference>
<dbReference type="EMBL" id="CP031223">
    <property type="protein sequence ID" value="QFF99260.1"/>
    <property type="molecule type" value="Genomic_DNA"/>
</dbReference>
<gene>
    <name evidence="1" type="ORF">PB01_10700</name>
</gene>